<evidence type="ECO:0000313" key="1">
    <source>
        <dbReference type="EMBL" id="KAL2066626.1"/>
    </source>
</evidence>
<comment type="caution">
    <text evidence="1">The sequence shown here is derived from an EMBL/GenBank/DDBJ whole genome shotgun (WGS) entry which is preliminary data.</text>
</comment>
<reference evidence="1 2" key="1">
    <citation type="journal article" date="2024" name="Commun. Biol.">
        <title>Comparative genomic analysis of thermophilic fungi reveals convergent evolutionary adaptations and gene losses.</title>
        <authorList>
            <person name="Steindorff A.S."/>
            <person name="Aguilar-Pontes M.V."/>
            <person name="Robinson A.J."/>
            <person name="Andreopoulos B."/>
            <person name="LaButti K."/>
            <person name="Kuo A."/>
            <person name="Mondo S."/>
            <person name="Riley R."/>
            <person name="Otillar R."/>
            <person name="Haridas S."/>
            <person name="Lipzen A."/>
            <person name="Grimwood J."/>
            <person name="Schmutz J."/>
            <person name="Clum A."/>
            <person name="Reid I.D."/>
            <person name="Moisan M.C."/>
            <person name="Butler G."/>
            <person name="Nguyen T.T.M."/>
            <person name="Dewar K."/>
            <person name="Conant G."/>
            <person name="Drula E."/>
            <person name="Henrissat B."/>
            <person name="Hansel C."/>
            <person name="Singer S."/>
            <person name="Hutchinson M.I."/>
            <person name="de Vries R.P."/>
            <person name="Natvig D.O."/>
            <person name="Powell A.J."/>
            <person name="Tsang A."/>
            <person name="Grigoriev I.V."/>
        </authorList>
    </citation>
    <scope>NUCLEOTIDE SEQUENCE [LARGE SCALE GENOMIC DNA]</scope>
    <source>
        <strain evidence="1 2">CBS 494.80</strain>
    </source>
</reference>
<name>A0ABR4C9N0_9HELO</name>
<accession>A0ABR4C9N0</accession>
<dbReference type="EMBL" id="JAZHXI010000011">
    <property type="protein sequence ID" value="KAL2066626.1"/>
    <property type="molecule type" value="Genomic_DNA"/>
</dbReference>
<organism evidence="1 2">
    <name type="scientific">Oculimacula yallundae</name>
    <dbReference type="NCBI Taxonomy" id="86028"/>
    <lineage>
        <taxon>Eukaryota</taxon>
        <taxon>Fungi</taxon>
        <taxon>Dikarya</taxon>
        <taxon>Ascomycota</taxon>
        <taxon>Pezizomycotina</taxon>
        <taxon>Leotiomycetes</taxon>
        <taxon>Helotiales</taxon>
        <taxon>Ploettnerulaceae</taxon>
        <taxon>Oculimacula</taxon>
    </lineage>
</organism>
<protein>
    <submittedName>
        <fullName evidence="1">Uncharacterized protein</fullName>
    </submittedName>
</protein>
<sequence>METHAQVLCLVWRIKTSRRSIVPDPSTMKTPSTPLQCLGLVQLIPSLVLQSSLELVLEVHVILTSLFKTLDHFSDGHAIGGSLLWNRAIRAVDHRCIGNNASKIGRGGA</sequence>
<evidence type="ECO:0000313" key="2">
    <source>
        <dbReference type="Proteomes" id="UP001595075"/>
    </source>
</evidence>
<gene>
    <name evidence="1" type="ORF">VTL71DRAFT_2697</name>
</gene>
<keyword evidence="2" id="KW-1185">Reference proteome</keyword>
<dbReference type="Proteomes" id="UP001595075">
    <property type="component" value="Unassembled WGS sequence"/>
</dbReference>
<proteinExistence type="predicted"/>